<dbReference type="Gene3D" id="1.25.40.180">
    <property type="match status" value="3"/>
</dbReference>
<evidence type="ECO:0000259" key="2">
    <source>
        <dbReference type="Pfam" id="PF09088"/>
    </source>
</evidence>
<dbReference type="GO" id="GO:0005846">
    <property type="term" value="C:nuclear cap binding complex"/>
    <property type="evidence" value="ECO:0007669"/>
    <property type="project" value="InterPro"/>
</dbReference>
<evidence type="ECO:0000313" key="4">
    <source>
        <dbReference type="EMBL" id="EJT46330.1"/>
    </source>
</evidence>
<dbReference type="EMBL" id="ALBS01000297">
    <property type="protein sequence ID" value="EJT46330.1"/>
    <property type="molecule type" value="Genomic_DNA"/>
</dbReference>
<dbReference type="InterPro" id="IPR027159">
    <property type="entry name" value="CBP80"/>
</dbReference>
<dbReference type="KEGG" id="tasa:A1Q1_05159"/>
<dbReference type="Pfam" id="PF09090">
    <property type="entry name" value="MIF4G_like_2"/>
    <property type="match status" value="1"/>
</dbReference>
<comment type="caution">
    <text evidence="4">The sequence shown here is derived from an EMBL/GenBank/DDBJ whole genome shotgun (WGS) entry which is preliminary data.</text>
</comment>
<dbReference type="Pfam" id="PF09088">
    <property type="entry name" value="MIF4G_like"/>
    <property type="match status" value="1"/>
</dbReference>
<feature type="region of interest" description="Disordered" evidence="1">
    <location>
        <begin position="68"/>
        <end position="99"/>
    </location>
</feature>
<dbReference type="GO" id="GO:0000339">
    <property type="term" value="F:RNA cap binding"/>
    <property type="evidence" value="ECO:0007669"/>
    <property type="project" value="InterPro"/>
</dbReference>
<dbReference type="GO" id="GO:0005634">
    <property type="term" value="C:nucleus"/>
    <property type="evidence" value="ECO:0007669"/>
    <property type="project" value="TreeGrafter"/>
</dbReference>
<dbReference type="InterPro" id="IPR015174">
    <property type="entry name" value="MIF4G-like_typ-2"/>
</dbReference>
<feature type="domain" description="MIF4G-like type 1" evidence="2">
    <location>
        <begin position="313"/>
        <end position="494"/>
    </location>
</feature>
<dbReference type="PANTHER" id="PTHR12412">
    <property type="entry name" value="CAP BINDING PROTEIN"/>
    <property type="match status" value="1"/>
</dbReference>
<evidence type="ECO:0000313" key="5">
    <source>
        <dbReference type="Proteomes" id="UP000002748"/>
    </source>
</evidence>
<dbReference type="GO" id="GO:0000184">
    <property type="term" value="P:nuclear-transcribed mRNA catabolic process, nonsense-mediated decay"/>
    <property type="evidence" value="ECO:0007669"/>
    <property type="project" value="TreeGrafter"/>
</dbReference>
<accession>J4U7L9</accession>
<dbReference type="GeneID" id="25988671"/>
<dbReference type="HOGENOM" id="CLU_004991_0_0_1"/>
<proteinExistence type="predicted"/>
<organism evidence="4 5">
    <name type="scientific">Trichosporon asahii var. asahii (strain ATCC 90039 / CBS 2479 / JCM 2466 / KCTC 7840 / NBRC 103889/ NCYC 2677 / UAMH 7654)</name>
    <name type="common">Yeast</name>
    <dbReference type="NCBI Taxonomy" id="1186058"/>
    <lineage>
        <taxon>Eukaryota</taxon>
        <taxon>Fungi</taxon>
        <taxon>Dikarya</taxon>
        <taxon>Basidiomycota</taxon>
        <taxon>Agaricomycotina</taxon>
        <taxon>Tremellomycetes</taxon>
        <taxon>Trichosporonales</taxon>
        <taxon>Trichosporonaceae</taxon>
        <taxon>Trichosporon</taxon>
    </lineage>
</organism>
<feature type="compositionally biased region" description="Basic and acidic residues" evidence="1">
    <location>
        <begin position="87"/>
        <end position="99"/>
    </location>
</feature>
<dbReference type="VEuPathDB" id="FungiDB:A1Q1_05159"/>
<feature type="region of interest" description="Disordered" evidence="1">
    <location>
        <begin position="704"/>
        <end position="727"/>
    </location>
</feature>
<reference evidence="4 5" key="1">
    <citation type="journal article" date="2012" name="Eukaryot. Cell">
        <title>Draft genome sequence of CBS 2479, the standard type strain of Trichosporon asahii.</title>
        <authorList>
            <person name="Yang R.Y."/>
            <person name="Li H.T."/>
            <person name="Zhu H."/>
            <person name="Zhou G.P."/>
            <person name="Wang M."/>
            <person name="Wang L."/>
        </authorList>
    </citation>
    <scope>NUCLEOTIDE SEQUENCE [LARGE SCALE GENOMIC DNA]</scope>
    <source>
        <strain evidence="5">ATCC 90039 / CBS 2479 / JCM 2466 / KCTC 7840 / NCYC 2677 / UAMH 7654</strain>
    </source>
</reference>
<dbReference type="AlphaFoldDB" id="J4U7L9"/>
<evidence type="ECO:0000259" key="3">
    <source>
        <dbReference type="Pfam" id="PF09090"/>
    </source>
</evidence>
<dbReference type="InterPro" id="IPR016024">
    <property type="entry name" value="ARM-type_fold"/>
</dbReference>
<sequence>MIAKYAEDEDFDALEDPPRLAKVLRRSWHEGGQGAMEGFRNAVTEQPYKHPHLVTLLLHLAYSIDEGAKPPTDEGMDAAEGNGEPQTGDKRKAAGDDEECGREVIEDLGRAFRNAVEGRQWRDARLLLQFLSLLVPAGLVSSQSIIEVYKGLLTVINEVGGGGDRAERACRAVTEGLMRSAHGLVPTYSGDVEDLVGSIEQWVYGRKGSRELINPFAPILDAGEEAEPYKDTVAEFLAALHALRADGYAPPSVLPRPSESVTLPEGAILPDAYNLSPVNMPPDLYEASDDLDNGQVGEGQAGCLRLFAEDVVPPADTVMGWTLRSLFLDMINIYEVNRKECARLLLALPHHLTPGTFKAEGNESTISLESLIVNSMLAGLFSLNPLPFRPIYYGSVITELCKLSPTTVAPPVGRAVRKLFTMMGAEGLDLEIARRAAEWFAIHLSNFGFQWMWKEWIPELELPTGHPKRAFMRRVVELEVRLAYHDRIHQTLPEPMLEKGAGVIADAPPEPVWVYESSENPLHAEATELLRLMRQKVPANEVKSYLDNLPGARTEGSEVLSAPILTMAVETIQHLGARSFSHFLNATERYLDVLRHMTPDAASRRVLLDAVASFWRQSAQMRLITTDKYLQYGILEPMDVVSWVFAEDPSSSSGTDAADGWTDGDKWELLLMTLDKVQGRVKAVSRRLAAVEKADEVARARRAAERLESGEGVGDDEEDETLERSREARDVQASLDLQSERADKVFVATTQAFVSELLPWAFPAEGAEEGEDAGSGLKAVFALQDAGETGAWSTRAKWGWYREFARRYATGIRDLNDRVQADILAKIPERADSEGPEARAENMVRRVWKDAVQLE</sequence>
<dbReference type="GO" id="GO:0006406">
    <property type="term" value="P:mRNA export from nucleus"/>
    <property type="evidence" value="ECO:0007669"/>
    <property type="project" value="InterPro"/>
</dbReference>
<evidence type="ECO:0000256" key="1">
    <source>
        <dbReference type="SAM" id="MobiDB-lite"/>
    </source>
</evidence>
<feature type="domain" description="MIF4G-like type 2" evidence="3">
    <location>
        <begin position="514"/>
        <end position="811"/>
    </location>
</feature>
<dbReference type="SUPFAM" id="SSF48371">
    <property type="entry name" value="ARM repeat"/>
    <property type="match status" value="3"/>
</dbReference>
<dbReference type="OrthoDB" id="10252707at2759"/>
<name>J4U7L9_TRIAS</name>
<dbReference type="GO" id="GO:0003729">
    <property type="term" value="F:mRNA binding"/>
    <property type="evidence" value="ECO:0007669"/>
    <property type="project" value="TreeGrafter"/>
</dbReference>
<dbReference type="PANTHER" id="PTHR12412:SF2">
    <property type="entry name" value="NUCLEAR CAP-BINDING PROTEIN SUBUNIT 1"/>
    <property type="match status" value="1"/>
</dbReference>
<dbReference type="InterPro" id="IPR015172">
    <property type="entry name" value="MIF4G-like_typ-1"/>
</dbReference>
<protein>
    <submittedName>
        <fullName evidence="4">Uncharacterized protein</fullName>
    </submittedName>
</protein>
<dbReference type="RefSeq" id="XP_014177441.1">
    <property type="nucleotide sequence ID" value="XM_014321966.1"/>
</dbReference>
<gene>
    <name evidence="4" type="ORF">A1Q1_05159</name>
</gene>
<dbReference type="Proteomes" id="UP000002748">
    <property type="component" value="Unassembled WGS sequence"/>
</dbReference>